<feature type="active site" evidence="5">
    <location>
        <position position="21"/>
    </location>
</feature>
<dbReference type="GO" id="GO:0046685">
    <property type="term" value="P:response to arsenic-containing substance"/>
    <property type="evidence" value="ECO:0007669"/>
    <property type="project" value="UniProtKB-KW"/>
</dbReference>
<organism evidence="7">
    <name type="scientific">Aphanomyces invadans</name>
    <dbReference type="NCBI Taxonomy" id="157072"/>
    <lineage>
        <taxon>Eukaryota</taxon>
        <taxon>Sar</taxon>
        <taxon>Stramenopiles</taxon>
        <taxon>Oomycota</taxon>
        <taxon>Saprolegniomycetes</taxon>
        <taxon>Saprolegniales</taxon>
        <taxon>Verrucalvaceae</taxon>
        <taxon>Aphanomyces</taxon>
    </lineage>
</organism>
<feature type="active site" description="Nucleophile" evidence="5">
    <location>
        <position position="15"/>
    </location>
</feature>
<dbReference type="EMBL" id="KI913982">
    <property type="protein sequence ID" value="ETV95070.1"/>
    <property type="molecule type" value="Genomic_DNA"/>
</dbReference>
<dbReference type="RefSeq" id="XP_008876243.1">
    <property type="nucleotide sequence ID" value="XM_008878021.1"/>
</dbReference>
<feature type="active site" description="Proton donor" evidence="5">
    <location>
        <position position="126"/>
    </location>
</feature>
<dbReference type="SUPFAM" id="SSF52788">
    <property type="entry name" value="Phosphotyrosine protein phosphatases I"/>
    <property type="match status" value="1"/>
</dbReference>
<dbReference type="OrthoDB" id="3388at2759"/>
<feature type="domain" description="Phosphotyrosine protein phosphatase I" evidence="6">
    <location>
        <begin position="9"/>
        <end position="152"/>
    </location>
</feature>
<dbReference type="PANTHER" id="PTHR43428">
    <property type="entry name" value="ARSENATE REDUCTASE"/>
    <property type="match status" value="1"/>
</dbReference>
<evidence type="ECO:0000256" key="2">
    <source>
        <dbReference type="ARBA" id="ARBA00012646"/>
    </source>
</evidence>
<evidence type="ECO:0000259" key="6">
    <source>
        <dbReference type="SMART" id="SM00226"/>
    </source>
</evidence>
<dbReference type="Pfam" id="PF01451">
    <property type="entry name" value="LMWPc"/>
    <property type="match status" value="1"/>
</dbReference>
<gene>
    <name evidence="7" type="ORF">H310_11364</name>
</gene>
<dbReference type="STRING" id="157072.A0A024TLN1"/>
<dbReference type="InterPro" id="IPR017867">
    <property type="entry name" value="Tyr_phospatase_low_mol_wt"/>
</dbReference>
<dbReference type="GO" id="GO:0003993">
    <property type="term" value="F:acid phosphatase activity"/>
    <property type="evidence" value="ECO:0007669"/>
    <property type="project" value="UniProtKB-EC"/>
</dbReference>
<proteinExistence type="inferred from homology"/>
<dbReference type="GeneID" id="20088414"/>
<dbReference type="eggNOG" id="ENOG502S9R2">
    <property type="taxonomic scope" value="Eukaryota"/>
</dbReference>
<dbReference type="SMART" id="SM00226">
    <property type="entry name" value="LMWPc"/>
    <property type="match status" value="1"/>
</dbReference>
<evidence type="ECO:0000256" key="3">
    <source>
        <dbReference type="ARBA" id="ARBA00022801"/>
    </source>
</evidence>
<keyword evidence="3" id="KW-0378">Hydrolase</keyword>
<comment type="similarity">
    <text evidence="1">Belongs to the low molecular weight phosphotyrosine protein phosphatase family.</text>
</comment>
<reference evidence="7" key="1">
    <citation type="submission" date="2013-12" db="EMBL/GenBank/DDBJ databases">
        <title>The Genome Sequence of Aphanomyces invadans NJM9701.</title>
        <authorList>
            <consortium name="The Broad Institute Genomics Platform"/>
            <person name="Russ C."/>
            <person name="Tyler B."/>
            <person name="van West P."/>
            <person name="Dieguez-Uribeondo J."/>
            <person name="Young S.K."/>
            <person name="Zeng Q."/>
            <person name="Gargeya S."/>
            <person name="Fitzgerald M."/>
            <person name="Abouelleil A."/>
            <person name="Alvarado L."/>
            <person name="Chapman S.B."/>
            <person name="Gainer-Dewar J."/>
            <person name="Goldberg J."/>
            <person name="Griggs A."/>
            <person name="Gujja S."/>
            <person name="Hansen M."/>
            <person name="Howarth C."/>
            <person name="Imamovic A."/>
            <person name="Ireland A."/>
            <person name="Larimer J."/>
            <person name="McCowan C."/>
            <person name="Murphy C."/>
            <person name="Pearson M."/>
            <person name="Poon T.W."/>
            <person name="Priest M."/>
            <person name="Roberts A."/>
            <person name="Saif S."/>
            <person name="Shea T."/>
            <person name="Sykes S."/>
            <person name="Wortman J."/>
            <person name="Nusbaum C."/>
            <person name="Birren B."/>
        </authorList>
    </citation>
    <scope>NUCLEOTIDE SEQUENCE [LARGE SCALE GENOMIC DNA]</scope>
    <source>
        <strain evidence="7">NJM9701</strain>
    </source>
</reference>
<evidence type="ECO:0000256" key="4">
    <source>
        <dbReference type="ARBA" id="ARBA00022849"/>
    </source>
</evidence>
<dbReference type="InterPro" id="IPR023485">
    <property type="entry name" value="Ptyr_pPase"/>
</dbReference>
<dbReference type="GO" id="GO:0004725">
    <property type="term" value="F:protein tyrosine phosphatase activity"/>
    <property type="evidence" value="ECO:0007669"/>
    <property type="project" value="InterPro"/>
</dbReference>
<protein>
    <recommendedName>
        <fullName evidence="2">acid phosphatase</fullName>
        <ecNumber evidence="2">3.1.3.2</ecNumber>
    </recommendedName>
</protein>
<dbReference type="PRINTS" id="PR00719">
    <property type="entry name" value="LMWPTPASE"/>
</dbReference>
<evidence type="ECO:0000256" key="1">
    <source>
        <dbReference type="ARBA" id="ARBA00011063"/>
    </source>
</evidence>
<dbReference type="InterPro" id="IPR036196">
    <property type="entry name" value="Ptyr_pPase_sf"/>
</dbReference>
<evidence type="ECO:0000256" key="5">
    <source>
        <dbReference type="PIRSR" id="PIRSR617867-1"/>
    </source>
</evidence>
<dbReference type="AlphaFoldDB" id="A0A024TLN1"/>
<accession>A0A024TLN1</accession>
<name>A0A024TLN1_9STRA</name>
<dbReference type="PANTHER" id="PTHR43428:SF1">
    <property type="entry name" value="ARSENATE REDUCTASE"/>
    <property type="match status" value="1"/>
</dbReference>
<dbReference type="Gene3D" id="3.40.50.2300">
    <property type="match status" value="1"/>
</dbReference>
<dbReference type="VEuPathDB" id="FungiDB:H310_11364"/>
<dbReference type="EC" id="3.1.3.2" evidence="2"/>
<sequence>MAEVAAPSTSVVFICTSNTCRSPMAEAWARQWITECHPRASHITVSSMALSDAYEPPGSAASPHAVSAMQRRGMDLTRHRSRLVNEALVKQADILVCVTARHERLLRDQFPHIDVPIHVFAQDVPDPWHRDLAAYEACAAQLHKQLQVLLPSLHV</sequence>
<keyword evidence="4" id="KW-0059">Arsenical resistance</keyword>
<evidence type="ECO:0000313" key="7">
    <source>
        <dbReference type="EMBL" id="ETV95070.1"/>
    </source>
</evidence>